<feature type="region of interest" description="Disordered" evidence="5">
    <location>
        <begin position="314"/>
        <end position="340"/>
    </location>
</feature>
<evidence type="ECO:0000256" key="1">
    <source>
        <dbReference type="ARBA" id="ARBA00004167"/>
    </source>
</evidence>
<evidence type="ECO:0000256" key="7">
    <source>
        <dbReference type="SAM" id="SignalP"/>
    </source>
</evidence>
<comment type="caution">
    <text evidence="8">The sequence shown here is derived from an EMBL/GenBank/DDBJ whole genome shotgun (WGS) entry which is preliminary data.</text>
</comment>
<accession>A0A8H6Z597</accession>
<proteinExistence type="predicted"/>
<evidence type="ECO:0000256" key="3">
    <source>
        <dbReference type="ARBA" id="ARBA00022989"/>
    </source>
</evidence>
<keyword evidence="9" id="KW-1185">Reference proteome</keyword>
<feature type="compositionally biased region" description="Basic and acidic residues" evidence="5">
    <location>
        <begin position="372"/>
        <end position="384"/>
    </location>
</feature>
<evidence type="ECO:0000313" key="8">
    <source>
        <dbReference type="EMBL" id="KAF7370116.1"/>
    </source>
</evidence>
<dbReference type="PANTHER" id="PTHR15549:SF26">
    <property type="entry name" value="AXIAL BUDDING PATTERN PROTEIN 2-RELATED"/>
    <property type="match status" value="1"/>
</dbReference>
<dbReference type="OrthoDB" id="2757214at2759"/>
<dbReference type="InterPro" id="IPR051694">
    <property type="entry name" value="Immunoregulatory_rcpt-like"/>
</dbReference>
<dbReference type="EMBL" id="JACAZH010000004">
    <property type="protein sequence ID" value="KAF7370116.1"/>
    <property type="molecule type" value="Genomic_DNA"/>
</dbReference>
<sequence>MARRTTLLPLLFAAVVSRVAADNLSCNGTGMDWYINMVGETPCQTYQSLRQICNSNYRVGVQNVNTPPDACDDQVSECCCNTIAFALSMLCLNCQQDIGTGNGYDAGVGAYTDYLGSCANPQSFKLPSDIQTAVCNEKLKIDDYIYSNGWSDGEWFYIFTSETMQKDNIVANNNSFTHCASTTLNTTSTPGSSVSPTLTIKSSTSSADFTSAQSSSSSASQNTTIPTSKKLVPGAIAGIAVGALIIGLAVAAALWWFCRDRKRQDRDMRRGRMPAAQAGEGMWERPWDGRAGANGNLVASAYTYTSSGRTAATSEYLDASGSESRSGAGRSGWGRRAQAGPLPRKYNALLQEATQVPERRGSEAPFPEVGQDEDRTPGRERHQDGGPVSDVILGRSASGRLPPAYGDQVR</sequence>
<evidence type="ECO:0000256" key="4">
    <source>
        <dbReference type="ARBA" id="ARBA00023136"/>
    </source>
</evidence>
<comment type="subcellular location">
    <subcellularLocation>
        <location evidence="1">Membrane</location>
        <topology evidence="1">Single-pass membrane protein</topology>
    </subcellularLocation>
</comment>
<evidence type="ECO:0008006" key="10">
    <source>
        <dbReference type="Google" id="ProtNLM"/>
    </source>
</evidence>
<evidence type="ECO:0000256" key="2">
    <source>
        <dbReference type="ARBA" id="ARBA00022692"/>
    </source>
</evidence>
<dbReference type="GO" id="GO:0071944">
    <property type="term" value="C:cell periphery"/>
    <property type="evidence" value="ECO:0007669"/>
    <property type="project" value="UniProtKB-ARBA"/>
</dbReference>
<feature type="signal peptide" evidence="7">
    <location>
        <begin position="1"/>
        <end position="21"/>
    </location>
</feature>
<feature type="compositionally biased region" description="Low complexity" evidence="5">
    <location>
        <begin position="319"/>
        <end position="340"/>
    </location>
</feature>
<evidence type="ECO:0000256" key="5">
    <source>
        <dbReference type="SAM" id="MobiDB-lite"/>
    </source>
</evidence>
<evidence type="ECO:0000256" key="6">
    <source>
        <dbReference type="SAM" id="Phobius"/>
    </source>
</evidence>
<feature type="transmembrane region" description="Helical" evidence="6">
    <location>
        <begin position="231"/>
        <end position="258"/>
    </location>
</feature>
<keyword evidence="2 6" id="KW-0812">Transmembrane</keyword>
<name>A0A8H6Z597_9AGAR</name>
<dbReference type="Proteomes" id="UP000623467">
    <property type="component" value="Unassembled WGS sequence"/>
</dbReference>
<dbReference type="PANTHER" id="PTHR15549">
    <property type="entry name" value="PAIRED IMMUNOGLOBULIN-LIKE TYPE 2 RECEPTOR"/>
    <property type="match status" value="1"/>
</dbReference>
<gene>
    <name evidence="8" type="ORF">MSAN_00641700</name>
</gene>
<evidence type="ECO:0000313" key="9">
    <source>
        <dbReference type="Proteomes" id="UP000623467"/>
    </source>
</evidence>
<reference evidence="8" key="1">
    <citation type="submission" date="2020-05" db="EMBL/GenBank/DDBJ databases">
        <title>Mycena genomes resolve the evolution of fungal bioluminescence.</title>
        <authorList>
            <person name="Tsai I.J."/>
        </authorList>
    </citation>
    <scope>NUCLEOTIDE SEQUENCE</scope>
    <source>
        <strain evidence="8">160909Yilan</strain>
    </source>
</reference>
<keyword evidence="3 6" id="KW-1133">Transmembrane helix</keyword>
<dbReference type="GO" id="GO:0016020">
    <property type="term" value="C:membrane"/>
    <property type="evidence" value="ECO:0007669"/>
    <property type="project" value="UniProtKB-SubCell"/>
</dbReference>
<organism evidence="8 9">
    <name type="scientific">Mycena sanguinolenta</name>
    <dbReference type="NCBI Taxonomy" id="230812"/>
    <lineage>
        <taxon>Eukaryota</taxon>
        <taxon>Fungi</taxon>
        <taxon>Dikarya</taxon>
        <taxon>Basidiomycota</taxon>
        <taxon>Agaricomycotina</taxon>
        <taxon>Agaricomycetes</taxon>
        <taxon>Agaricomycetidae</taxon>
        <taxon>Agaricales</taxon>
        <taxon>Marasmiineae</taxon>
        <taxon>Mycenaceae</taxon>
        <taxon>Mycena</taxon>
    </lineage>
</organism>
<keyword evidence="7" id="KW-0732">Signal</keyword>
<feature type="region of interest" description="Disordered" evidence="5">
    <location>
        <begin position="353"/>
        <end position="410"/>
    </location>
</feature>
<protein>
    <recommendedName>
        <fullName evidence="10">Mid2 domain-containing protein</fullName>
    </recommendedName>
</protein>
<keyword evidence="4 6" id="KW-0472">Membrane</keyword>
<dbReference type="AlphaFoldDB" id="A0A8H6Z597"/>
<feature type="chain" id="PRO_5034866392" description="Mid2 domain-containing protein" evidence="7">
    <location>
        <begin position="22"/>
        <end position="410"/>
    </location>
</feature>